<feature type="non-terminal residue" evidence="1">
    <location>
        <position position="1"/>
    </location>
</feature>
<sequence>EGALRCAGQAGRLTADQVTWDLFSV</sequence>
<evidence type="ECO:0000313" key="2">
    <source>
        <dbReference type="Proteomes" id="UP001619887"/>
    </source>
</evidence>
<dbReference type="AlphaFoldDB" id="A0ABD2GXW9"/>
<reference evidence="1 2" key="2">
    <citation type="journal article" date="2024" name="G3 (Bethesda)">
        <title>The genome of the cryopelagic Antarctic bald notothen, Trematomus borchgrevinki.</title>
        <authorList>
            <person name="Rayamajhi N."/>
            <person name="Rivera-Colon A.G."/>
            <person name="Minhas B.F."/>
            <person name="Cheng C.C."/>
            <person name="Catchen J.M."/>
        </authorList>
    </citation>
    <scope>NUCLEOTIDE SEQUENCE [LARGE SCALE GENOMIC DNA]</scope>
    <source>
        <strain evidence="1">AGRC-2024</strain>
    </source>
</reference>
<evidence type="ECO:0008006" key="3">
    <source>
        <dbReference type="Google" id="ProtNLM"/>
    </source>
</evidence>
<protein>
    <recommendedName>
        <fullName evidence="3">MHC class I antigen</fullName>
    </recommendedName>
</protein>
<evidence type="ECO:0000313" key="1">
    <source>
        <dbReference type="EMBL" id="KAL3058667.1"/>
    </source>
</evidence>
<dbReference type="Proteomes" id="UP001619887">
    <property type="component" value="Unassembled WGS sequence"/>
</dbReference>
<dbReference type="EMBL" id="JBIYXZ010002074">
    <property type="protein sequence ID" value="KAL3058667.1"/>
    <property type="molecule type" value="Genomic_DNA"/>
</dbReference>
<accession>A0ABD2GXW9</accession>
<proteinExistence type="predicted"/>
<reference evidence="1 2" key="1">
    <citation type="journal article" date="2022" name="G3 (Bethesda)">
        <title>Evaluating Illumina-, Nanopore-, and PacBio-based genome assembly strategies with the bald notothen, Trematomus borchgrevinki.</title>
        <authorList>
            <person name="Rayamajhi N."/>
            <person name="Cheng C.C."/>
            <person name="Catchen J.M."/>
        </authorList>
    </citation>
    <scope>NUCLEOTIDE SEQUENCE [LARGE SCALE GENOMIC DNA]</scope>
    <source>
        <strain evidence="1">AGRC-2024</strain>
    </source>
</reference>
<comment type="caution">
    <text evidence="1">The sequence shown here is derived from an EMBL/GenBank/DDBJ whole genome shotgun (WGS) entry which is preliminary data.</text>
</comment>
<organism evidence="1 2">
    <name type="scientific">Pagothenia borchgrevinki</name>
    <name type="common">Bald rockcod</name>
    <name type="synonym">Trematomus borchgrevinki</name>
    <dbReference type="NCBI Taxonomy" id="8213"/>
    <lineage>
        <taxon>Eukaryota</taxon>
        <taxon>Metazoa</taxon>
        <taxon>Chordata</taxon>
        <taxon>Craniata</taxon>
        <taxon>Vertebrata</taxon>
        <taxon>Euteleostomi</taxon>
        <taxon>Actinopterygii</taxon>
        <taxon>Neopterygii</taxon>
        <taxon>Teleostei</taxon>
        <taxon>Neoteleostei</taxon>
        <taxon>Acanthomorphata</taxon>
        <taxon>Eupercaria</taxon>
        <taxon>Perciformes</taxon>
        <taxon>Notothenioidei</taxon>
        <taxon>Nototheniidae</taxon>
        <taxon>Pagothenia</taxon>
    </lineage>
</organism>
<gene>
    <name evidence="1" type="ORF">OYC64_010759</name>
</gene>
<name>A0ABD2GXW9_PAGBO</name>
<keyword evidence="2" id="KW-1185">Reference proteome</keyword>